<comment type="caution">
    <text evidence="12">The sequence shown here is derived from an EMBL/GenBank/DDBJ whole genome shotgun (WGS) entry which is preliminary data.</text>
</comment>
<dbReference type="PRINTS" id="PR00983">
    <property type="entry name" value="TRNASYNTHCYS"/>
</dbReference>
<dbReference type="NCBIfam" id="TIGR00435">
    <property type="entry name" value="cysS"/>
    <property type="match status" value="1"/>
</dbReference>
<dbReference type="GO" id="GO:0004817">
    <property type="term" value="F:cysteine-tRNA ligase activity"/>
    <property type="evidence" value="ECO:0007669"/>
    <property type="project" value="UniProtKB-EC"/>
</dbReference>
<evidence type="ECO:0000256" key="6">
    <source>
        <dbReference type="ARBA" id="ARBA00022833"/>
    </source>
</evidence>
<keyword evidence="9 10" id="KW-0030">Aminoacyl-tRNA synthetase</keyword>
<dbReference type="InterPro" id="IPR032678">
    <property type="entry name" value="tRNA-synt_1_cat_dom"/>
</dbReference>
<dbReference type="InterPro" id="IPR009080">
    <property type="entry name" value="tRNAsynth_Ia_anticodon-bd"/>
</dbReference>
<keyword evidence="10" id="KW-0963">Cytoplasm</keyword>
<evidence type="ECO:0000313" key="13">
    <source>
        <dbReference type="Proteomes" id="UP001301216"/>
    </source>
</evidence>
<organism evidence="12 13">
    <name type="scientific">Ochrobactrum chromiisoli</name>
    <dbReference type="NCBI Taxonomy" id="2993941"/>
    <lineage>
        <taxon>Bacteria</taxon>
        <taxon>Pseudomonadati</taxon>
        <taxon>Pseudomonadota</taxon>
        <taxon>Alphaproteobacteria</taxon>
        <taxon>Hyphomicrobiales</taxon>
        <taxon>Brucellaceae</taxon>
        <taxon>Brucella/Ochrobactrum group</taxon>
        <taxon>Ochrobactrum</taxon>
    </lineage>
</organism>
<comment type="catalytic activity">
    <reaction evidence="10">
        <text>tRNA(Cys) + L-cysteine + ATP = L-cysteinyl-tRNA(Cys) + AMP + diphosphate</text>
        <dbReference type="Rhea" id="RHEA:17773"/>
        <dbReference type="Rhea" id="RHEA-COMP:9661"/>
        <dbReference type="Rhea" id="RHEA-COMP:9679"/>
        <dbReference type="ChEBI" id="CHEBI:30616"/>
        <dbReference type="ChEBI" id="CHEBI:33019"/>
        <dbReference type="ChEBI" id="CHEBI:35235"/>
        <dbReference type="ChEBI" id="CHEBI:78442"/>
        <dbReference type="ChEBI" id="CHEBI:78517"/>
        <dbReference type="ChEBI" id="CHEBI:456215"/>
        <dbReference type="EC" id="6.1.1.16"/>
    </reaction>
</comment>
<evidence type="ECO:0000256" key="3">
    <source>
        <dbReference type="ARBA" id="ARBA00022598"/>
    </source>
</evidence>
<evidence type="ECO:0000256" key="10">
    <source>
        <dbReference type="HAMAP-Rule" id="MF_00041"/>
    </source>
</evidence>
<dbReference type="CDD" id="cd00672">
    <property type="entry name" value="CysRS_core"/>
    <property type="match status" value="1"/>
</dbReference>
<gene>
    <name evidence="10 12" type="primary">cysS</name>
    <name evidence="12" type="ORF">OPR82_04625</name>
</gene>
<evidence type="ECO:0000259" key="11">
    <source>
        <dbReference type="Pfam" id="PF01406"/>
    </source>
</evidence>
<dbReference type="PANTHER" id="PTHR10890:SF3">
    <property type="entry name" value="CYSTEINE--TRNA LIGASE, CYTOPLASMIC"/>
    <property type="match status" value="1"/>
</dbReference>
<keyword evidence="4 10" id="KW-0479">Metal-binding</keyword>
<dbReference type="Gene3D" id="3.40.50.620">
    <property type="entry name" value="HUPs"/>
    <property type="match status" value="1"/>
</dbReference>
<keyword evidence="8 10" id="KW-0648">Protein biosynthesis</keyword>
<evidence type="ECO:0000313" key="12">
    <source>
        <dbReference type="EMBL" id="MCX2696063.1"/>
    </source>
</evidence>
<name>A0ABT3QKC6_9HYPH</name>
<dbReference type="EC" id="6.1.1.16" evidence="10"/>
<feature type="binding site" evidence="10">
    <location>
        <position position="304"/>
    </location>
    <ligand>
        <name>ATP</name>
        <dbReference type="ChEBI" id="CHEBI:30616"/>
    </ligand>
</feature>
<keyword evidence="5 10" id="KW-0547">Nucleotide-binding</keyword>
<dbReference type="InterPro" id="IPR015803">
    <property type="entry name" value="Cys-tRNA-ligase"/>
</dbReference>
<sequence>MADAPQLRLYNTATRMKEDFTPIDANNVRMYVCGPTVYDFAHIGNARPVIVFDVLFRLLRHVYGAEKVTYARNITDVDDKINARAASEYPDLPLNEAIRRVTEGTNSQFQADIKALANLEPSSQPRATEHLDDMRNIIEKLVERGVAYVADDHVLFSPSAMNALGGAHYGALSHRPFDEMLAGARVDVASYKRDEMDFVLWKPSRNGEPGWPSPAGIETLGRPGWHIECSAMSMAKLLAPFGGGLKCDDPLKNQFDIHGGGIDLVFPHHENEIAQSCCAFGTERMASIWMHNGFLQVEGQKMSKSLGNFITIRNVLNDGLPQLGSWDDKDARDRWAGLAARLSMLQTHYREPINWTAQRLAESAEELHRWYGLLRDTGFAEPSTLSRVAEVEEALSDDLNTWIAITALRKAFKAKDVAALGEGMALLGLFDPYFVTAQDVPVFAKADVDAADIEARIAERLNFIAGKKWAEADRIRDELLAQGIQLKDGKHPDTGERITTWDVVS</sequence>
<comment type="subunit">
    <text evidence="2 10">Monomer.</text>
</comment>
<protein>
    <recommendedName>
        <fullName evidence="10">Cysteine--tRNA ligase</fullName>
        <ecNumber evidence="10">6.1.1.16</ecNumber>
    </recommendedName>
    <alternativeName>
        <fullName evidence="10">Cysteinyl-tRNA synthetase</fullName>
        <shortName evidence="10">CysRS</shortName>
    </alternativeName>
</protein>
<proteinExistence type="inferred from homology"/>
<dbReference type="InterPro" id="IPR014729">
    <property type="entry name" value="Rossmann-like_a/b/a_fold"/>
</dbReference>
<comment type="subcellular location">
    <subcellularLocation>
        <location evidence="10">Cytoplasm</location>
    </subcellularLocation>
</comment>
<dbReference type="InterPro" id="IPR024909">
    <property type="entry name" value="Cys-tRNA/MSH_ligase"/>
</dbReference>
<dbReference type="SUPFAM" id="SSF52374">
    <property type="entry name" value="Nucleotidylyl transferase"/>
    <property type="match status" value="1"/>
</dbReference>
<evidence type="ECO:0000256" key="4">
    <source>
        <dbReference type="ARBA" id="ARBA00022723"/>
    </source>
</evidence>
<dbReference type="SUPFAM" id="SSF47323">
    <property type="entry name" value="Anticodon-binding domain of a subclass of class I aminoacyl-tRNA synthetases"/>
    <property type="match status" value="1"/>
</dbReference>
<dbReference type="Pfam" id="PF01406">
    <property type="entry name" value="tRNA-synt_1e"/>
    <property type="match status" value="1"/>
</dbReference>
<evidence type="ECO:0000256" key="9">
    <source>
        <dbReference type="ARBA" id="ARBA00023146"/>
    </source>
</evidence>
<dbReference type="RefSeq" id="WP_265983283.1">
    <property type="nucleotide sequence ID" value="NZ_JAPHAV010000001.1"/>
</dbReference>
<dbReference type="Proteomes" id="UP001301216">
    <property type="component" value="Unassembled WGS sequence"/>
</dbReference>
<accession>A0ABT3QKC6</accession>
<keyword evidence="7 10" id="KW-0067">ATP-binding</keyword>
<reference evidence="12 13" key="1">
    <citation type="submission" date="2022-11" db="EMBL/GenBank/DDBJ databases">
        <title>Brucella sp. YY2X, whole genome shotgun sequencing project.</title>
        <authorList>
            <person name="Yang Y."/>
        </authorList>
    </citation>
    <scope>NUCLEOTIDE SEQUENCE [LARGE SCALE GENOMIC DNA]</scope>
    <source>
        <strain evidence="12 13">YY2X</strain>
    </source>
</reference>
<feature type="binding site" evidence="10">
    <location>
        <position position="272"/>
    </location>
    <ligand>
        <name>Zn(2+)</name>
        <dbReference type="ChEBI" id="CHEBI:29105"/>
    </ligand>
</feature>
<keyword evidence="3 10" id="KW-0436">Ligase</keyword>
<dbReference type="PANTHER" id="PTHR10890">
    <property type="entry name" value="CYSTEINYL-TRNA SYNTHETASE"/>
    <property type="match status" value="1"/>
</dbReference>
<evidence type="ECO:0000256" key="1">
    <source>
        <dbReference type="ARBA" id="ARBA00005594"/>
    </source>
</evidence>
<keyword evidence="13" id="KW-1185">Reference proteome</keyword>
<keyword evidence="6 10" id="KW-0862">Zinc</keyword>
<feature type="short sequence motif" description="'KMSKS' region" evidence="10">
    <location>
        <begin position="301"/>
        <end position="305"/>
    </location>
</feature>
<feature type="domain" description="tRNA synthetases class I catalytic" evidence="11">
    <location>
        <begin position="20"/>
        <end position="363"/>
    </location>
</feature>
<dbReference type="HAMAP" id="MF_00041">
    <property type="entry name" value="Cys_tRNA_synth"/>
    <property type="match status" value="1"/>
</dbReference>
<evidence type="ECO:0000256" key="8">
    <source>
        <dbReference type="ARBA" id="ARBA00022917"/>
    </source>
</evidence>
<comment type="similarity">
    <text evidence="1 10">Belongs to the class-I aminoacyl-tRNA synthetase family.</text>
</comment>
<evidence type="ECO:0000256" key="2">
    <source>
        <dbReference type="ARBA" id="ARBA00011245"/>
    </source>
</evidence>
<feature type="binding site" evidence="10">
    <location>
        <position position="229"/>
    </location>
    <ligand>
        <name>Zn(2+)</name>
        <dbReference type="ChEBI" id="CHEBI:29105"/>
    </ligand>
</feature>
<dbReference type="Gene3D" id="1.20.120.1910">
    <property type="entry name" value="Cysteine-tRNA ligase, C-terminal anti-codon recognition domain"/>
    <property type="match status" value="1"/>
</dbReference>
<comment type="cofactor">
    <cofactor evidence="10">
        <name>Zn(2+)</name>
        <dbReference type="ChEBI" id="CHEBI:29105"/>
    </cofactor>
    <text evidence="10">Binds 1 zinc ion per subunit.</text>
</comment>
<dbReference type="EMBL" id="JAPHAV010000001">
    <property type="protein sequence ID" value="MCX2696063.1"/>
    <property type="molecule type" value="Genomic_DNA"/>
</dbReference>
<feature type="short sequence motif" description="'HIGH' region" evidence="10">
    <location>
        <begin position="35"/>
        <end position="45"/>
    </location>
</feature>
<evidence type="ECO:0000256" key="7">
    <source>
        <dbReference type="ARBA" id="ARBA00022840"/>
    </source>
</evidence>
<feature type="binding site" evidence="10">
    <location>
        <position position="268"/>
    </location>
    <ligand>
        <name>Zn(2+)</name>
        <dbReference type="ChEBI" id="CHEBI:29105"/>
    </ligand>
</feature>
<evidence type="ECO:0000256" key="5">
    <source>
        <dbReference type="ARBA" id="ARBA00022741"/>
    </source>
</evidence>
<feature type="binding site" evidence="10">
    <location>
        <position position="33"/>
    </location>
    <ligand>
        <name>Zn(2+)</name>
        <dbReference type="ChEBI" id="CHEBI:29105"/>
    </ligand>
</feature>